<name>A0A9Q1DFR7_CONCO</name>
<evidence type="ECO:0000313" key="3">
    <source>
        <dbReference type="Proteomes" id="UP001152803"/>
    </source>
</evidence>
<feature type="region of interest" description="Disordered" evidence="1">
    <location>
        <begin position="105"/>
        <end position="139"/>
    </location>
</feature>
<gene>
    <name evidence="2" type="ORF">COCON_G00115000</name>
</gene>
<dbReference type="EMBL" id="JAFJMO010000008">
    <property type="protein sequence ID" value="KAJ8268893.1"/>
    <property type="molecule type" value="Genomic_DNA"/>
</dbReference>
<sequence length="187" mass="19765">MGLFLRLHGNMLGCIHHSERLLSLAAVCPEHRRCALQRLAGTCPPALKSGSAFSVSAAEQPDAGLAPRRLRFSPRSSDLPVRLLAEKGGSCVRVYVRVYGPEAPPVPPRPPLPFRPPSSPAPPAAPPPRSAPRSLLPPPCSHDALLHAPLLGGSSMDRDLAGTATTDWFGTLRTGMLSTPAVNGRGR</sequence>
<reference evidence="2" key="1">
    <citation type="journal article" date="2023" name="Science">
        <title>Genome structures resolve the early diversification of teleost fishes.</title>
        <authorList>
            <person name="Parey E."/>
            <person name="Louis A."/>
            <person name="Montfort J."/>
            <person name="Bouchez O."/>
            <person name="Roques C."/>
            <person name="Iampietro C."/>
            <person name="Lluch J."/>
            <person name="Castinel A."/>
            <person name="Donnadieu C."/>
            <person name="Desvignes T."/>
            <person name="Floi Bucao C."/>
            <person name="Jouanno E."/>
            <person name="Wen M."/>
            <person name="Mejri S."/>
            <person name="Dirks R."/>
            <person name="Jansen H."/>
            <person name="Henkel C."/>
            <person name="Chen W.J."/>
            <person name="Zahm M."/>
            <person name="Cabau C."/>
            <person name="Klopp C."/>
            <person name="Thompson A.W."/>
            <person name="Robinson-Rechavi M."/>
            <person name="Braasch I."/>
            <person name="Lecointre G."/>
            <person name="Bobe J."/>
            <person name="Postlethwait J.H."/>
            <person name="Berthelot C."/>
            <person name="Roest Crollius H."/>
            <person name="Guiguen Y."/>
        </authorList>
    </citation>
    <scope>NUCLEOTIDE SEQUENCE</scope>
    <source>
        <strain evidence="2">Concon-B</strain>
    </source>
</reference>
<protein>
    <submittedName>
        <fullName evidence="2">Uncharacterized protein</fullName>
    </submittedName>
</protein>
<organism evidence="2 3">
    <name type="scientific">Conger conger</name>
    <name type="common">Conger eel</name>
    <name type="synonym">Muraena conger</name>
    <dbReference type="NCBI Taxonomy" id="82655"/>
    <lineage>
        <taxon>Eukaryota</taxon>
        <taxon>Metazoa</taxon>
        <taxon>Chordata</taxon>
        <taxon>Craniata</taxon>
        <taxon>Vertebrata</taxon>
        <taxon>Euteleostomi</taxon>
        <taxon>Actinopterygii</taxon>
        <taxon>Neopterygii</taxon>
        <taxon>Teleostei</taxon>
        <taxon>Anguilliformes</taxon>
        <taxon>Congridae</taxon>
        <taxon>Conger</taxon>
    </lineage>
</organism>
<evidence type="ECO:0000313" key="2">
    <source>
        <dbReference type="EMBL" id="KAJ8268893.1"/>
    </source>
</evidence>
<keyword evidence="3" id="KW-1185">Reference proteome</keyword>
<proteinExistence type="predicted"/>
<evidence type="ECO:0000256" key="1">
    <source>
        <dbReference type="SAM" id="MobiDB-lite"/>
    </source>
</evidence>
<comment type="caution">
    <text evidence="2">The sequence shown here is derived from an EMBL/GenBank/DDBJ whole genome shotgun (WGS) entry which is preliminary data.</text>
</comment>
<dbReference type="AlphaFoldDB" id="A0A9Q1DFR7"/>
<dbReference type="Proteomes" id="UP001152803">
    <property type="component" value="Unassembled WGS sequence"/>
</dbReference>
<accession>A0A9Q1DFR7</accession>